<dbReference type="RefSeq" id="WP_310366701.1">
    <property type="nucleotide sequence ID" value="NZ_JAVDYB010000001.1"/>
</dbReference>
<keyword evidence="2" id="KW-1185">Reference proteome</keyword>
<dbReference type="Proteomes" id="UP001183643">
    <property type="component" value="Unassembled WGS sequence"/>
</dbReference>
<dbReference type="EMBL" id="JAVDYB010000001">
    <property type="protein sequence ID" value="MDR7275574.1"/>
    <property type="molecule type" value="Genomic_DNA"/>
</dbReference>
<accession>A0AAE3YNX6</accession>
<proteinExistence type="predicted"/>
<organism evidence="1 2">
    <name type="scientific">Catenuloplanes atrovinosus</name>
    <dbReference type="NCBI Taxonomy" id="137266"/>
    <lineage>
        <taxon>Bacteria</taxon>
        <taxon>Bacillati</taxon>
        <taxon>Actinomycetota</taxon>
        <taxon>Actinomycetes</taxon>
        <taxon>Micromonosporales</taxon>
        <taxon>Micromonosporaceae</taxon>
        <taxon>Catenuloplanes</taxon>
    </lineage>
</organism>
<evidence type="ECO:0000313" key="1">
    <source>
        <dbReference type="EMBL" id="MDR7275574.1"/>
    </source>
</evidence>
<dbReference type="AlphaFoldDB" id="A0AAE3YNX6"/>
<sequence>MSASVATSPVVIAFALIRRRGHQPADVVFGLLGDLLVESAGWALWGL</sequence>
<reference evidence="1" key="1">
    <citation type="submission" date="2023-07" db="EMBL/GenBank/DDBJ databases">
        <title>Sequencing the genomes of 1000 actinobacteria strains.</title>
        <authorList>
            <person name="Klenk H.-P."/>
        </authorList>
    </citation>
    <scope>NUCLEOTIDE SEQUENCE</scope>
    <source>
        <strain evidence="1">DSM 44707</strain>
    </source>
</reference>
<name>A0AAE3YNX6_9ACTN</name>
<gene>
    <name evidence="1" type="ORF">J2S41_002352</name>
</gene>
<comment type="caution">
    <text evidence="1">The sequence shown here is derived from an EMBL/GenBank/DDBJ whole genome shotgun (WGS) entry which is preliminary data.</text>
</comment>
<evidence type="ECO:0000313" key="2">
    <source>
        <dbReference type="Proteomes" id="UP001183643"/>
    </source>
</evidence>
<protein>
    <submittedName>
        <fullName evidence="1">Uncharacterized protein</fullName>
    </submittedName>
</protein>